<feature type="compositionally biased region" description="Low complexity" evidence="10">
    <location>
        <begin position="284"/>
        <end position="293"/>
    </location>
</feature>
<dbReference type="GeneID" id="36514901"/>
<dbReference type="InterPro" id="IPR031468">
    <property type="entry name" value="SMP_LBD"/>
</dbReference>
<keyword evidence="5" id="KW-1000">Mitochondrion outer membrane</keyword>
<evidence type="ECO:0000256" key="10">
    <source>
        <dbReference type="SAM" id="MobiDB-lite"/>
    </source>
</evidence>
<dbReference type="OrthoDB" id="17927at2759"/>
<evidence type="ECO:0000313" key="12">
    <source>
        <dbReference type="EMBL" id="PRT53532.1"/>
    </source>
</evidence>
<evidence type="ECO:0000256" key="3">
    <source>
        <dbReference type="ARBA" id="ARBA00022452"/>
    </source>
</evidence>
<dbReference type="AlphaFoldDB" id="A0A2T0FEW1"/>
<keyword evidence="8" id="KW-0496">Mitochondrion</keyword>
<feature type="region of interest" description="Disordered" evidence="10">
    <location>
        <begin position="250"/>
        <end position="272"/>
    </location>
</feature>
<dbReference type="GO" id="GO:1990456">
    <property type="term" value="P:mitochondrion-endoplasmic reticulum membrane tethering"/>
    <property type="evidence" value="ECO:0007669"/>
    <property type="project" value="TreeGrafter"/>
</dbReference>
<keyword evidence="4" id="KW-0812">Transmembrane</keyword>
<dbReference type="GO" id="GO:0007005">
    <property type="term" value="P:mitochondrion organization"/>
    <property type="evidence" value="ECO:0007669"/>
    <property type="project" value="InterPro"/>
</dbReference>
<evidence type="ECO:0000256" key="1">
    <source>
        <dbReference type="ARBA" id="ARBA00004370"/>
    </source>
</evidence>
<dbReference type="EMBL" id="NDIQ01000001">
    <property type="protein sequence ID" value="PRT53532.1"/>
    <property type="molecule type" value="Genomic_DNA"/>
</dbReference>
<evidence type="ECO:0000256" key="9">
    <source>
        <dbReference type="ARBA" id="ARBA00023136"/>
    </source>
</evidence>
<dbReference type="GO" id="GO:0015914">
    <property type="term" value="P:phospholipid transport"/>
    <property type="evidence" value="ECO:0007669"/>
    <property type="project" value="TreeGrafter"/>
</dbReference>
<feature type="compositionally biased region" description="Low complexity" evidence="10">
    <location>
        <begin position="313"/>
        <end position="331"/>
    </location>
</feature>
<feature type="compositionally biased region" description="Basic residues" evidence="10">
    <location>
        <begin position="371"/>
        <end position="388"/>
    </location>
</feature>
<keyword evidence="9" id="KW-0472">Membrane</keyword>
<evidence type="ECO:0000256" key="8">
    <source>
        <dbReference type="ARBA" id="ARBA00023128"/>
    </source>
</evidence>
<keyword evidence="13" id="KW-1185">Reference proteome</keyword>
<evidence type="ECO:0000256" key="6">
    <source>
        <dbReference type="ARBA" id="ARBA00023055"/>
    </source>
</evidence>
<keyword evidence="2" id="KW-0813">Transport</keyword>
<dbReference type="InterPro" id="IPR058825">
    <property type="entry name" value="MDM34_N"/>
</dbReference>
<dbReference type="PANTHER" id="PTHR28185">
    <property type="entry name" value="MITOCHONDRIAL DISTRIBUTION AND MORPHOLOGY PROTEIN 34"/>
    <property type="match status" value="1"/>
</dbReference>
<sequence length="411" mass="45927">MSFKFNWNFFNVEELKEHSKVAITKSIAESKRPAIMADPLEVTDIDFGTSPPKLAFDSIKQVEEGRAHIVFRIKYDGDATITLKTRLHANPLRELFISNQWPLFVQPTLVGATNPLEIPFELKLKSIHLDGYMDVVYTKKGLTVLFSDNMVTHVETESSLDGVPGVNKMITTMLTKVLAEAFEEDVPEMVWKVSNPDKQSPDPTLGPRRWRQHLIQKTMFRQLGLGSAHIPDITPFNTLSLDANIPGAILNTRQRPSVPKTPNGTDGDGIDMADLLADDTASEFSFTSTTSTSETKRPRRRRISLRKVSEKLASVTPAGSPTSTSSASSPSKAKPELQPPDPSTPPLSPEHALLEEHDDYAGYSPHVVRLGPRRHSSPSLRYHHRKLRTTSLQPLSKPHFRRQTNLEPAFE</sequence>
<dbReference type="InterPro" id="IPR027536">
    <property type="entry name" value="MDM34"/>
</dbReference>
<dbReference type="GO" id="GO:0032865">
    <property type="term" value="C:ERMES complex"/>
    <property type="evidence" value="ECO:0007669"/>
    <property type="project" value="InterPro"/>
</dbReference>
<feature type="compositionally biased region" description="Polar residues" evidence="10">
    <location>
        <begin position="251"/>
        <end position="264"/>
    </location>
</feature>
<dbReference type="STRING" id="45607.A0A2T0FEW1"/>
<dbReference type="GO" id="GO:0008289">
    <property type="term" value="F:lipid binding"/>
    <property type="evidence" value="ECO:0007669"/>
    <property type="project" value="UniProtKB-KW"/>
</dbReference>
<feature type="domain" description="SMP-LTD" evidence="11">
    <location>
        <begin position="1"/>
        <end position="215"/>
    </location>
</feature>
<feature type="region of interest" description="Disordered" evidence="10">
    <location>
        <begin position="284"/>
        <end position="411"/>
    </location>
</feature>
<gene>
    <name evidence="12" type="ORF">B9G98_01152</name>
</gene>
<evidence type="ECO:0000256" key="5">
    <source>
        <dbReference type="ARBA" id="ARBA00022787"/>
    </source>
</evidence>
<evidence type="ECO:0000256" key="4">
    <source>
        <dbReference type="ARBA" id="ARBA00022692"/>
    </source>
</evidence>
<evidence type="ECO:0000313" key="13">
    <source>
        <dbReference type="Proteomes" id="UP000238350"/>
    </source>
</evidence>
<dbReference type="Proteomes" id="UP000238350">
    <property type="component" value="Unassembled WGS sequence"/>
</dbReference>
<dbReference type="RefSeq" id="XP_024663478.1">
    <property type="nucleotide sequence ID" value="XM_024807710.1"/>
</dbReference>
<dbReference type="CDD" id="cd21673">
    <property type="entry name" value="SMP_Mdm34"/>
    <property type="match status" value="1"/>
</dbReference>
<keyword evidence="3" id="KW-1134">Transmembrane beta strand</keyword>
<evidence type="ECO:0000256" key="7">
    <source>
        <dbReference type="ARBA" id="ARBA00023121"/>
    </source>
</evidence>
<keyword evidence="7" id="KW-0446">Lipid-binding</keyword>
<keyword evidence="6" id="KW-0445">Lipid transport</keyword>
<accession>A0A2T0FEW1</accession>
<evidence type="ECO:0000256" key="2">
    <source>
        <dbReference type="ARBA" id="ARBA00022448"/>
    </source>
</evidence>
<protein>
    <submittedName>
        <fullName evidence="12">Mitochondrial distribution and morphology protein 34</fullName>
    </submittedName>
</protein>
<comment type="subcellular location">
    <subcellularLocation>
        <location evidence="1">Membrane</location>
    </subcellularLocation>
</comment>
<evidence type="ECO:0000259" key="11">
    <source>
        <dbReference type="PROSITE" id="PS51847"/>
    </source>
</evidence>
<dbReference type="Pfam" id="PF26545">
    <property type="entry name" value="Mdm34_N"/>
    <property type="match status" value="1"/>
</dbReference>
<dbReference type="PANTHER" id="PTHR28185:SF1">
    <property type="entry name" value="MITOCHONDRIAL DISTRIBUTION AND MORPHOLOGY PROTEIN 34"/>
    <property type="match status" value="1"/>
</dbReference>
<feature type="compositionally biased region" description="Pro residues" evidence="10">
    <location>
        <begin position="337"/>
        <end position="348"/>
    </location>
</feature>
<organism evidence="12 13">
    <name type="scientific">Wickerhamiella sorbophila</name>
    <dbReference type="NCBI Taxonomy" id="45607"/>
    <lineage>
        <taxon>Eukaryota</taxon>
        <taxon>Fungi</taxon>
        <taxon>Dikarya</taxon>
        <taxon>Ascomycota</taxon>
        <taxon>Saccharomycotina</taxon>
        <taxon>Dipodascomycetes</taxon>
        <taxon>Dipodascales</taxon>
        <taxon>Trichomonascaceae</taxon>
        <taxon>Wickerhamiella</taxon>
    </lineage>
</organism>
<name>A0A2T0FEW1_9ASCO</name>
<comment type="caution">
    <text evidence="12">The sequence shown here is derived from an EMBL/GenBank/DDBJ whole genome shotgun (WGS) entry which is preliminary data.</text>
</comment>
<proteinExistence type="predicted"/>
<dbReference type="PROSITE" id="PS51847">
    <property type="entry name" value="SMP"/>
    <property type="match status" value="1"/>
</dbReference>
<reference evidence="12 13" key="1">
    <citation type="submission" date="2017-04" db="EMBL/GenBank/DDBJ databases">
        <title>Genome sequencing of [Candida] sorbophila.</title>
        <authorList>
            <person name="Ahn J.O."/>
        </authorList>
    </citation>
    <scope>NUCLEOTIDE SEQUENCE [LARGE SCALE GENOMIC DNA]</scope>
    <source>
        <strain evidence="12 13">DS02</strain>
    </source>
</reference>